<dbReference type="SUPFAM" id="SSF57667">
    <property type="entry name" value="beta-beta-alpha zinc fingers"/>
    <property type="match status" value="2"/>
</dbReference>
<dbReference type="SMART" id="SM00355">
    <property type="entry name" value="ZnF_C2H2"/>
    <property type="match status" value="10"/>
</dbReference>
<evidence type="ECO:0000256" key="4">
    <source>
        <dbReference type="ARBA" id="ARBA00022833"/>
    </source>
</evidence>
<name>A0ABP1SAY4_9HEXA</name>
<evidence type="ECO:0000256" key="3">
    <source>
        <dbReference type="ARBA" id="ARBA00022771"/>
    </source>
</evidence>
<accession>A0ABP1SAY4</accession>
<dbReference type="Gene3D" id="3.30.160.60">
    <property type="entry name" value="Classic Zinc Finger"/>
    <property type="match status" value="4"/>
</dbReference>
<dbReference type="PROSITE" id="PS50157">
    <property type="entry name" value="ZINC_FINGER_C2H2_2"/>
    <property type="match status" value="4"/>
</dbReference>
<dbReference type="Proteomes" id="UP001642540">
    <property type="component" value="Unassembled WGS sequence"/>
</dbReference>
<organism evidence="8 9">
    <name type="scientific">Orchesella dallaii</name>
    <dbReference type="NCBI Taxonomy" id="48710"/>
    <lineage>
        <taxon>Eukaryota</taxon>
        <taxon>Metazoa</taxon>
        <taxon>Ecdysozoa</taxon>
        <taxon>Arthropoda</taxon>
        <taxon>Hexapoda</taxon>
        <taxon>Collembola</taxon>
        <taxon>Entomobryomorpha</taxon>
        <taxon>Entomobryoidea</taxon>
        <taxon>Orchesellidae</taxon>
        <taxon>Orchesellinae</taxon>
        <taxon>Orchesella</taxon>
    </lineage>
</organism>
<feature type="region of interest" description="Disordered" evidence="6">
    <location>
        <begin position="385"/>
        <end position="409"/>
    </location>
</feature>
<keyword evidence="3 5" id="KW-0863">Zinc-finger</keyword>
<dbReference type="PANTHER" id="PTHR24409:SF295">
    <property type="entry name" value="AZ2-RELATED"/>
    <property type="match status" value="1"/>
</dbReference>
<proteinExistence type="predicted"/>
<reference evidence="8 9" key="1">
    <citation type="submission" date="2024-08" db="EMBL/GenBank/DDBJ databases">
        <authorList>
            <person name="Cucini C."/>
            <person name="Frati F."/>
        </authorList>
    </citation>
    <scope>NUCLEOTIDE SEQUENCE [LARGE SCALE GENOMIC DNA]</scope>
</reference>
<dbReference type="InterPro" id="IPR036236">
    <property type="entry name" value="Znf_C2H2_sf"/>
</dbReference>
<dbReference type="PANTHER" id="PTHR24409">
    <property type="entry name" value="ZINC FINGER PROTEIN 142"/>
    <property type="match status" value="1"/>
</dbReference>
<protein>
    <recommendedName>
        <fullName evidence="7">C2H2-type domain-containing protein</fullName>
    </recommendedName>
</protein>
<evidence type="ECO:0000256" key="2">
    <source>
        <dbReference type="ARBA" id="ARBA00022737"/>
    </source>
</evidence>
<sequence length="603" mass="67529">MLNMNALSNQLGIGSLPQLEGFRTSLAKKCRLKRKQALPNVLLTSQNSKEQNDTMETDDSSFYLHPNLEEVEVDPVAPVEAAHDNQALDLESENVSSVGRQTGEEAPIIGGIPPPPIPAGSIVIRFEQFQPGSTAAQGVREVGVIPVAKCVETYIDGDFYYGRQCPKCPKILKDQSLFETHYRWYHLTYKCNVCDKILSNKQAAKLHYDSNHLNVGTHPCKHCSRVYKTPFKLRKHNLVVHKNTLLACPQCDASFTRKVNLRQHIRALHEPGKFTCPHCPTPTEFTTNKYLRYHIKKHHREFYVAGQPSQPNNLSSTTRQNDDKSEVKAIGTIQVGNVNWKVTLPNVRLASRLGEAQTSGTLNGESSIQDNSFILPQDLPLPISLGRENNEGGAIGRAPIGTVNRNDDDDDEIVELPTSDLSEAGVIPVGVEAVTCLQGILYNGRRCPNCSKEFRNEKEYERHFRWYHLGFRCNTCGNTYKNQAIARGHFKRVHQKTVATVENKGSGGNITSGERHGCIFCGKVFDAEYKLKSHVRQAHTKKRIPCPHCEADFNLKYNLEQHIIAVHQPGNFPCPHCTESSAMGFGTNEDLRAHIRTQHPENC</sequence>
<feature type="domain" description="C2H2-type" evidence="7">
    <location>
        <begin position="471"/>
        <end position="499"/>
    </location>
</feature>
<evidence type="ECO:0000256" key="1">
    <source>
        <dbReference type="ARBA" id="ARBA00022723"/>
    </source>
</evidence>
<dbReference type="Pfam" id="PF00096">
    <property type="entry name" value="zf-C2H2"/>
    <property type="match status" value="2"/>
</dbReference>
<evidence type="ECO:0000259" key="7">
    <source>
        <dbReference type="PROSITE" id="PS50157"/>
    </source>
</evidence>
<keyword evidence="1" id="KW-0479">Metal-binding</keyword>
<keyword evidence="4" id="KW-0862">Zinc</keyword>
<evidence type="ECO:0000313" key="9">
    <source>
        <dbReference type="Proteomes" id="UP001642540"/>
    </source>
</evidence>
<gene>
    <name evidence="8" type="ORF">ODALV1_LOCUS31676</name>
</gene>
<evidence type="ECO:0000256" key="5">
    <source>
        <dbReference type="PROSITE-ProRule" id="PRU00042"/>
    </source>
</evidence>
<evidence type="ECO:0000313" key="8">
    <source>
        <dbReference type="EMBL" id="CAL8149242.1"/>
    </source>
</evidence>
<dbReference type="InterPro" id="IPR013087">
    <property type="entry name" value="Znf_C2H2_type"/>
</dbReference>
<dbReference type="EMBL" id="CAXLJM020000196">
    <property type="protein sequence ID" value="CAL8149242.1"/>
    <property type="molecule type" value="Genomic_DNA"/>
</dbReference>
<keyword evidence="2" id="KW-0677">Repeat</keyword>
<dbReference type="PROSITE" id="PS00028">
    <property type="entry name" value="ZINC_FINGER_C2H2_1"/>
    <property type="match status" value="6"/>
</dbReference>
<feature type="domain" description="C2H2-type" evidence="7">
    <location>
        <begin position="516"/>
        <end position="544"/>
    </location>
</feature>
<comment type="caution">
    <text evidence="8">The sequence shown here is derived from an EMBL/GenBank/DDBJ whole genome shotgun (WGS) entry which is preliminary data.</text>
</comment>
<evidence type="ECO:0000256" key="6">
    <source>
        <dbReference type="SAM" id="MobiDB-lite"/>
    </source>
</evidence>
<keyword evidence="9" id="KW-1185">Reference proteome</keyword>
<feature type="domain" description="C2H2-type" evidence="7">
    <location>
        <begin position="246"/>
        <end position="274"/>
    </location>
</feature>
<feature type="domain" description="C2H2-type" evidence="7">
    <location>
        <begin position="445"/>
        <end position="473"/>
    </location>
</feature>